<accession>A0ABR2FF37</accession>
<sequence length="156" mass="17156">MKEEFSKGRSDFHRCGHRGGRDHGGGRDRGSHVNMALIAKRDNEDILWHLRYGHLHLNGLKLLSRKEMVIELLNIGEPDFCEGDGVSLNCEKEGMMDEVPTDFEAEQPTNSAPSSLANSTLSSPNATTNSSSDSIATHASNSSSESETHPRKFSFV</sequence>
<feature type="compositionally biased region" description="Polar residues" evidence="1">
    <location>
        <begin position="107"/>
        <end position="145"/>
    </location>
</feature>
<dbReference type="Pfam" id="PF13976">
    <property type="entry name" value="gag_pre-integrs"/>
    <property type="match status" value="1"/>
</dbReference>
<dbReference type="InterPro" id="IPR025724">
    <property type="entry name" value="GAG-pre-integrase_dom"/>
</dbReference>
<reference evidence="3 4" key="1">
    <citation type="journal article" date="2024" name="G3 (Bethesda)">
        <title>Genome assembly of Hibiscus sabdariffa L. provides insights into metabolisms of medicinal natural products.</title>
        <authorList>
            <person name="Kim T."/>
        </authorList>
    </citation>
    <scope>NUCLEOTIDE SEQUENCE [LARGE SCALE GENOMIC DNA]</scope>
    <source>
        <strain evidence="3">TK-2024</strain>
        <tissue evidence="3">Old leaves</tissue>
    </source>
</reference>
<feature type="domain" description="GAG-pre-integrase" evidence="2">
    <location>
        <begin position="36"/>
        <end position="82"/>
    </location>
</feature>
<evidence type="ECO:0000256" key="1">
    <source>
        <dbReference type="SAM" id="MobiDB-lite"/>
    </source>
</evidence>
<protein>
    <recommendedName>
        <fullName evidence="2">GAG-pre-integrase domain-containing protein</fullName>
    </recommendedName>
</protein>
<keyword evidence="4" id="KW-1185">Reference proteome</keyword>
<proteinExistence type="predicted"/>
<comment type="caution">
    <text evidence="3">The sequence shown here is derived from an EMBL/GenBank/DDBJ whole genome shotgun (WGS) entry which is preliminary data.</text>
</comment>
<evidence type="ECO:0000259" key="2">
    <source>
        <dbReference type="Pfam" id="PF13976"/>
    </source>
</evidence>
<feature type="region of interest" description="Disordered" evidence="1">
    <location>
        <begin position="1"/>
        <end position="30"/>
    </location>
</feature>
<evidence type="ECO:0000313" key="3">
    <source>
        <dbReference type="EMBL" id="KAK8579553.1"/>
    </source>
</evidence>
<dbReference type="Proteomes" id="UP001472677">
    <property type="component" value="Unassembled WGS sequence"/>
</dbReference>
<gene>
    <name evidence="3" type="ORF">V6N12_069874</name>
</gene>
<evidence type="ECO:0000313" key="4">
    <source>
        <dbReference type="Proteomes" id="UP001472677"/>
    </source>
</evidence>
<feature type="region of interest" description="Disordered" evidence="1">
    <location>
        <begin position="93"/>
        <end position="156"/>
    </location>
</feature>
<name>A0ABR2FF37_9ROSI</name>
<organism evidence="3 4">
    <name type="scientific">Hibiscus sabdariffa</name>
    <name type="common">roselle</name>
    <dbReference type="NCBI Taxonomy" id="183260"/>
    <lineage>
        <taxon>Eukaryota</taxon>
        <taxon>Viridiplantae</taxon>
        <taxon>Streptophyta</taxon>
        <taxon>Embryophyta</taxon>
        <taxon>Tracheophyta</taxon>
        <taxon>Spermatophyta</taxon>
        <taxon>Magnoliopsida</taxon>
        <taxon>eudicotyledons</taxon>
        <taxon>Gunneridae</taxon>
        <taxon>Pentapetalae</taxon>
        <taxon>rosids</taxon>
        <taxon>malvids</taxon>
        <taxon>Malvales</taxon>
        <taxon>Malvaceae</taxon>
        <taxon>Malvoideae</taxon>
        <taxon>Hibiscus</taxon>
    </lineage>
</organism>
<dbReference type="EMBL" id="JBBPBM010000006">
    <property type="protein sequence ID" value="KAK8579553.1"/>
    <property type="molecule type" value="Genomic_DNA"/>
</dbReference>